<name>A0AAV8U7D7_9ROSI</name>
<dbReference type="Gene3D" id="1.10.510.10">
    <property type="entry name" value="Transferase(Phosphotransferase) domain 1"/>
    <property type="match status" value="1"/>
</dbReference>
<dbReference type="SMART" id="SM00220">
    <property type="entry name" value="S_TKc"/>
    <property type="match status" value="1"/>
</dbReference>
<keyword evidence="3" id="KW-0808">Transferase</keyword>
<feature type="binding site" evidence="12">
    <location>
        <position position="572"/>
    </location>
    <ligand>
        <name>ATP</name>
        <dbReference type="ChEBI" id="CHEBI:30616"/>
    </ligand>
</feature>
<evidence type="ECO:0000256" key="11">
    <source>
        <dbReference type="ARBA" id="ARBA00023180"/>
    </source>
</evidence>
<keyword evidence="11" id="KW-0325">Glycoprotein</keyword>
<evidence type="ECO:0000313" key="16">
    <source>
        <dbReference type="EMBL" id="KAJ8775226.1"/>
    </source>
</evidence>
<dbReference type="PROSITE" id="PS00107">
    <property type="entry name" value="PROTEIN_KINASE_ATP"/>
    <property type="match status" value="1"/>
</dbReference>
<dbReference type="InterPro" id="IPR017441">
    <property type="entry name" value="Protein_kinase_ATP_BS"/>
</dbReference>
<dbReference type="Proteomes" id="UP001159364">
    <property type="component" value="Linkage Group LG01"/>
</dbReference>
<keyword evidence="9 14" id="KW-1133">Transmembrane helix</keyword>
<evidence type="ECO:0000256" key="12">
    <source>
        <dbReference type="PROSITE-ProRule" id="PRU10141"/>
    </source>
</evidence>
<reference evidence="16 17" key="1">
    <citation type="submission" date="2021-09" db="EMBL/GenBank/DDBJ databases">
        <title>Genomic insights and catalytic innovation underlie evolution of tropane alkaloids biosynthesis.</title>
        <authorList>
            <person name="Wang Y.-J."/>
            <person name="Tian T."/>
            <person name="Huang J.-P."/>
            <person name="Huang S.-X."/>
        </authorList>
    </citation>
    <scope>NUCLEOTIDE SEQUENCE [LARGE SCALE GENOMIC DNA]</scope>
    <source>
        <strain evidence="16">KIB-2018</strain>
        <tissue evidence="16">Leaf</tissue>
    </source>
</reference>
<dbReference type="PANTHER" id="PTHR34590">
    <property type="entry name" value="OS03G0124300 PROTEIN-RELATED"/>
    <property type="match status" value="1"/>
</dbReference>
<dbReference type="FunFam" id="1.10.510.10:FF:000252">
    <property type="entry name" value="Receptor-like protein kinase FERONIA"/>
    <property type="match status" value="1"/>
</dbReference>
<dbReference type="InterPro" id="IPR024788">
    <property type="entry name" value="Malectin-like_Carb-bd_dom"/>
</dbReference>
<dbReference type="PROSITE" id="PS00108">
    <property type="entry name" value="PROTEIN_KINASE_ST"/>
    <property type="match status" value="1"/>
</dbReference>
<evidence type="ECO:0000256" key="6">
    <source>
        <dbReference type="ARBA" id="ARBA00022741"/>
    </source>
</evidence>
<dbReference type="Gene3D" id="2.60.120.430">
    <property type="entry name" value="Galactose-binding lectin"/>
    <property type="match status" value="2"/>
</dbReference>
<dbReference type="InterPro" id="IPR008271">
    <property type="entry name" value="Ser/Thr_kinase_AS"/>
</dbReference>
<evidence type="ECO:0000256" key="5">
    <source>
        <dbReference type="ARBA" id="ARBA00022729"/>
    </source>
</evidence>
<dbReference type="InterPro" id="IPR011009">
    <property type="entry name" value="Kinase-like_dom_sf"/>
</dbReference>
<evidence type="ECO:0000256" key="10">
    <source>
        <dbReference type="ARBA" id="ARBA00023136"/>
    </source>
</evidence>
<keyword evidence="6 12" id="KW-0547">Nucleotide-binding</keyword>
<keyword evidence="7" id="KW-0418">Kinase</keyword>
<dbReference type="CDD" id="cd14066">
    <property type="entry name" value="STKc_IRAK"/>
    <property type="match status" value="1"/>
</dbReference>
<feature type="compositionally biased region" description="Pro residues" evidence="13">
    <location>
        <begin position="436"/>
        <end position="452"/>
    </location>
</feature>
<keyword evidence="10 14" id="KW-0472">Membrane</keyword>
<keyword evidence="2" id="KW-0723">Serine/threonine-protein kinase</keyword>
<keyword evidence="8 12" id="KW-0067">ATP-binding</keyword>
<dbReference type="Pfam" id="PF12819">
    <property type="entry name" value="Malectin_like"/>
    <property type="match status" value="1"/>
</dbReference>
<feature type="region of interest" description="Disordered" evidence="13">
    <location>
        <begin position="430"/>
        <end position="453"/>
    </location>
</feature>
<dbReference type="PANTHER" id="PTHR34590:SF5">
    <property type="entry name" value="OS04G0586500 PROTEIN"/>
    <property type="match status" value="1"/>
</dbReference>
<evidence type="ECO:0000256" key="2">
    <source>
        <dbReference type="ARBA" id="ARBA00022527"/>
    </source>
</evidence>
<evidence type="ECO:0000256" key="4">
    <source>
        <dbReference type="ARBA" id="ARBA00022692"/>
    </source>
</evidence>
<proteinExistence type="predicted"/>
<dbReference type="GO" id="GO:0005524">
    <property type="term" value="F:ATP binding"/>
    <property type="evidence" value="ECO:0007669"/>
    <property type="project" value="UniProtKB-UniRule"/>
</dbReference>
<evidence type="ECO:0000256" key="13">
    <source>
        <dbReference type="SAM" id="MobiDB-lite"/>
    </source>
</evidence>
<comment type="caution">
    <text evidence="16">The sequence shown here is derived from an EMBL/GenBank/DDBJ whole genome shotgun (WGS) entry which is preliminary data.</text>
</comment>
<keyword evidence="4 14" id="KW-0812">Transmembrane</keyword>
<dbReference type="Pfam" id="PF07714">
    <property type="entry name" value="PK_Tyr_Ser-Thr"/>
    <property type="match status" value="1"/>
</dbReference>
<dbReference type="InterPro" id="IPR001245">
    <property type="entry name" value="Ser-Thr/Tyr_kinase_cat_dom"/>
</dbReference>
<dbReference type="GO" id="GO:0004714">
    <property type="term" value="F:transmembrane receptor protein tyrosine kinase activity"/>
    <property type="evidence" value="ECO:0007669"/>
    <property type="project" value="InterPro"/>
</dbReference>
<dbReference type="FunFam" id="3.30.200.20:FF:000645">
    <property type="entry name" value="Receptor-like protein kinase FERONIA"/>
    <property type="match status" value="1"/>
</dbReference>
<dbReference type="Gene3D" id="3.30.200.20">
    <property type="entry name" value="Phosphorylase Kinase, domain 1"/>
    <property type="match status" value="1"/>
</dbReference>
<dbReference type="InterPro" id="IPR000719">
    <property type="entry name" value="Prot_kinase_dom"/>
</dbReference>
<feature type="transmembrane region" description="Helical" evidence="14">
    <location>
        <begin position="462"/>
        <end position="485"/>
    </location>
</feature>
<evidence type="ECO:0000256" key="14">
    <source>
        <dbReference type="SAM" id="Phobius"/>
    </source>
</evidence>
<dbReference type="GO" id="GO:0004674">
    <property type="term" value="F:protein serine/threonine kinase activity"/>
    <property type="evidence" value="ECO:0007669"/>
    <property type="project" value="UniProtKB-KW"/>
</dbReference>
<accession>A0AAV8U7D7</accession>
<dbReference type="AlphaFoldDB" id="A0AAV8U7D7"/>
<dbReference type="InterPro" id="IPR045272">
    <property type="entry name" value="ANXUR1/2-like"/>
</dbReference>
<evidence type="ECO:0000256" key="8">
    <source>
        <dbReference type="ARBA" id="ARBA00022840"/>
    </source>
</evidence>
<dbReference type="GO" id="GO:0016020">
    <property type="term" value="C:membrane"/>
    <property type="evidence" value="ECO:0007669"/>
    <property type="project" value="UniProtKB-SubCell"/>
</dbReference>
<evidence type="ECO:0000256" key="7">
    <source>
        <dbReference type="ARBA" id="ARBA00022777"/>
    </source>
</evidence>
<evidence type="ECO:0000256" key="9">
    <source>
        <dbReference type="ARBA" id="ARBA00022989"/>
    </source>
</evidence>
<organism evidence="16 17">
    <name type="scientific">Erythroxylum novogranatense</name>
    <dbReference type="NCBI Taxonomy" id="1862640"/>
    <lineage>
        <taxon>Eukaryota</taxon>
        <taxon>Viridiplantae</taxon>
        <taxon>Streptophyta</taxon>
        <taxon>Embryophyta</taxon>
        <taxon>Tracheophyta</taxon>
        <taxon>Spermatophyta</taxon>
        <taxon>Magnoliopsida</taxon>
        <taxon>eudicotyledons</taxon>
        <taxon>Gunneridae</taxon>
        <taxon>Pentapetalae</taxon>
        <taxon>rosids</taxon>
        <taxon>fabids</taxon>
        <taxon>Malpighiales</taxon>
        <taxon>Erythroxylaceae</taxon>
        <taxon>Erythroxylum</taxon>
    </lineage>
</organism>
<sequence length="847" mass="95457">MLATSMDILLVFKSSFLLFVSTFLIHQLPLVVSESVYTPTDLVFLSCGSSGDGTEDDRRWIGDMNSKYSPLESSSVNKSMVATTDKQPTTSMYFFPYKQARVSQSQFTYNFNLTPGPKFVRFYFFPSTYQSSNKNFSETKGFTDITAGIYTLLRNFSAFLSAEDWVTDTFCKEYNIFIQDNQKLNISISSFFEDSSDTYAFVNAIEIVSMPTYLHYSNPNSSGITVVGEKEQFHITNDTALEMYCRVNIGASSSLLPKDDTGMYRVWASDVIYFYSLESSPTIYTNASVNYSKIQAYTAPDIVYRTARSIGSSKLENLTWEVTVDQGYKYLVRLHFCEIDPRVRKPGDRLIVISMSDEIVDSGFDILESSGGQMIPIYKDYIVTGPEKTKSDTYELLISLKPNGSSVYDDVILNGFEVFKLSNSLNVLAGGNADSPQPPPPVPVILPPPPPSNSKSSNRKTLIIVICACAPVLLIVISLSSCWIVTRRRQRKGKHLDSRRDSLTCCWLNFYKWKSTRSEASALPTELCRYFSLSEIRAATKNFDDEMVIGKGGFGKVFKGEIDGGTETVAIKRLSPDSEQGTREFETEIKLLSQLRHVHLVSLIGYCYQDREMILVYEFMPKGTLEDHLHGAGNDPLTWKQRLEICIGSARGLNYLHTGAERTVIHRDVKTTNILLDENWTAKVSDFGLSKLGMDNNPINTRVVGTRGYLDLEYATRSQLTEKSDVYSFGVVLLEVLSGRKALNNKLEDDQRNLALWAKKCIQNGTIHEIVDPYLVGKIAPECFDKFVEIAERCVRDRGIDRPNMHDVTEMLEFASQLQKTADAKKLETNPDSEVVYPELVLHKSHH</sequence>
<dbReference type="GO" id="GO:0010038">
    <property type="term" value="P:response to metal ion"/>
    <property type="evidence" value="ECO:0007669"/>
    <property type="project" value="UniProtKB-ARBA"/>
</dbReference>
<evidence type="ECO:0000313" key="17">
    <source>
        <dbReference type="Proteomes" id="UP001159364"/>
    </source>
</evidence>
<evidence type="ECO:0000256" key="1">
    <source>
        <dbReference type="ARBA" id="ARBA00004479"/>
    </source>
</evidence>
<feature type="domain" description="Protein kinase" evidence="15">
    <location>
        <begin position="543"/>
        <end position="815"/>
    </location>
</feature>
<protein>
    <recommendedName>
        <fullName evidence="15">Protein kinase domain-containing protein</fullName>
    </recommendedName>
</protein>
<keyword evidence="5" id="KW-0732">Signal</keyword>
<dbReference type="SUPFAM" id="SSF56112">
    <property type="entry name" value="Protein kinase-like (PK-like)"/>
    <property type="match status" value="1"/>
</dbReference>
<dbReference type="EMBL" id="JAIWQS010000001">
    <property type="protein sequence ID" value="KAJ8775226.1"/>
    <property type="molecule type" value="Genomic_DNA"/>
</dbReference>
<gene>
    <name evidence="16" type="ORF">K2173_020230</name>
</gene>
<dbReference type="FunFam" id="2.60.120.430:FF:000003">
    <property type="entry name" value="FERONIA receptor-like kinase"/>
    <property type="match status" value="1"/>
</dbReference>
<comment type="subcellular location">
    <subcellularLocation>
        <location evidence="1">Membrane</location>
        <topology evidence="1">Single-pass type I membrane protein</topology>
    </subcellularLocation>
</comment>
<dbReference type="PROSITE" id="PS50011">
    <property type="entry name" value="PROTEIN_KINASE_DOM"/>
    <property type="match status" value="1"/>
</dbReference>
<keyword evidence="17" id="KW-1185">Reference proteome</keyword>
<evidence type="ECO:0000256" key="3">
    <source>
        <dbReference type="ARBA" id="ARBA00022679"/>
    </source>
</evidence>
<dbReference type="FunFam" id="2.60.120.430:FF:000007">
    <property type="entry name" value="FERONIA receptor-like kinase"/>
    <property type="match status" value="1"/>
</dbReference>
<evidence type="ECO:0000259" key="15">
    <source>
        <dbReference type="PROSITE" id="PS50011"/>
    </source>
</evidence>